<dbReference type="EMBL" id="CP158255">
    <property type="protein sequence ID" value="XDJ49711.1"/>
    <property type="molecule type" value="Genomic_DNA"/>
</dbReference>
<proteinExistence type="predicted"/>
<accession>A0AB39D757</accession>
<protein>
    <submittedName>
        <fullName evidence="1">SIR2 family protein</fullName>
    </submittedName>
</protein>
<dbReference type="AlphaFoldDB" id="A0AB39D757"/>
<dbReference type="RefSeq" id="WP_368646735.1">
    <property type="nucleotide sequence ID" value="NZ_CP158255.1"/>
</dbReference>
<evidence type="ECO:0000313" key="1">
    <source>
        <dbReference type="EMBL" id="XDJ49711.1"/>
    </source>
</evidence>
<gene>
    <name evidence="1" type="ORF">ABRZ09_10780</name>
</gene>
<dbReference type="Pfam" id="PF13289">
    <property type="entry name" value="SIR2_2"/>
    <property type="match status" value="1"/>
</dbReference>
<reference evidence="1" key="1">
    <citation type="submission" date="2024-05" db="EMBL/GenBank/DDBJ databases">
        <authorList>
            <person name="Luo Y.-C."/>
            <person name="Nicholds J."/>
            <person name="Mortimer T."/>
            <person name="Maboni G."/>
        </authorList>
    </citation>
    <scope>NUCLEOTIDE SEQUENCE</scope>
    <source>
        <strain evidence="1">151108</strain>
    </source>
</reference>
<dbReference type="SUPFAM" id="SSF52467">
    <property type="entry name" value="DHS-like NAD/FAD-binding domain"/>
    <property type="match status" value="1"/>
</dbReference>
<organism evidence="1">
    <name type="scientific">Castellaniella ginsengisoli</name>
    <dbReference type="NCBI Taxonomy" id="546114"/>
    <lineage>
        <taxon>Bacteria</taxon>
        <taxon>Pseudomonadati</taxon>
        <taxon>Pseudomonadota</taxon>
        <taxon>Betaproteobacteria</taxon>
        <taxon>Burkholderiales</taxon>
        <taxon>Alcaligenaceae</taxon>
        <taxon>Castellaniella</taxon>
    </lineage>
</organism>
<dbReference type="InterPro" id="IPR029035">
    <property type="entry name" value="DHS-like_NAD/FAD-binding_dom"/>
</dbReference>
<sequence>MNREFPPPAIADLDRVSAGEYLSLCRALKSEPCTIAVGAGVSASSGLPSWKTLLRKIASTYFYHWEFDIERGKSSSRRPPRDLSIAFWEDMFWSDSAKEAADSLVATEDALRAAQMIKTSVRPRDWNYLVRKALYGSSRFNPSELLLAIAGVCSIPGCEVELLSYNYDNLVETALLAHGTHATSIYEPAQKRIAGTVPIYYPHGYLKQDGGPTVPIVLGEEDYNEYAVDQYGWQNTVQLGLFSRSTTIFIGFSLVDPHVRRLLWVAKQGGGKLHYAFLPSPTAKNRTDEMLESLVDAQLWNLNVRVIRYSSGKDGNDHSRLGKLVSLLGRAIGDETALWSKE</sequence>
<name>A0AB39D757_9BURK</name>